<dbReference type="PANTHER" id="PTHR48070:SF6">
    <property type="entry name" value="ESTERASE OVCA2"/>
    <property type="match status" value="1"/>
</dbReference>
<feature type="domain" description="Serine hydrolase" evidence="3">
    <location>
        <begin position="5"/>
        <end position="210"/>
    </location>
</feature>
<dbReference type="HOGENOM" id="CLU_051938_2_3_1"/>
<dbReference type="InterPro" id="IPR005645">
    <property type="entry name" value="FSH-like_dom"/>
</dbReference>
<dbReference type="GeneID" id="20247224"/>
<protein>
    <recommendedName>
        <fullName evidence="3">Serine hydrolase domain-containing protein</fullName>
    </recommendedName>
</protein>
<dbReference type="CTD" id="20247224"/>
<dbReference type="STRING" id="225164.V4AGL2"/>
<dbReference type="OMA" id="EEPRGWW"/>
<reference evidence="4 5" key="1">
    <citation type="journal article" date="2013" name="Nature">
        <title>Insights into bilaterian evolution from three spiralian genomes.</title>
        <authorList>
            <person name="Simakov O."/>
            <person name="Marletaz F."/>
            <person name="Cho S.J."/>
            <person name="Edsinger-Gonzales E."/>
            <person name="Havlak P."/>
            <person name="Hellsten U."/>
            <person name="Kuo D.H."/>
            <person name="Larsson T."/>
            <person name="Lv J."/>
            <person name="Arendt D."/>
            <person name="Savage R."/>
            <person name="Osoegawa K."/>
            <person name="de Jong P."/>
            <person name="Grimwood J."/>
            <person name="Chapman J.A."/>
            <person name="Shapiro H."/>
            <person name="Aerts A."/>
            <person name="Otillar R.P."/>
            <person name="Terry A.Y."/>
            <person name="Boore J.L."/>
            <person name="Grigoriev I.V."/>
            <person name="Lindberg D.R."/>
            <person name="Seaver E.C."/>
            <person name="Weisblat D.A."/>
            <person name="Putnam N.H."/>
            <person name="Rokhsar D.S."/>
        </authorList>
    </citation>
    <scope>NUCLEOTIDE SEQUENCE [LARGE SCALE GENOMIC DNA]</scope>
</reference>
<dbReference type="Proteomes" id="UP000030746">
    <property type="component" value="Unassembled WGS sequence"/>
</dbReference>
<dbReference type="FunFam" id="3.40.50.1820:FF:000073">
    <property type="entry name" value="esterase OVCA2 isoform X6"/>
    <property type="match status" value="1"/>
</dbReference>
<name>V4AGL2_LOTGI</name>
<dbReference type="Gene3D" id="3.40.50.1820">
    <property type="entry name" value="alpha/beta hydrolase"/>
    <property type="match status" value="1"/>
</dbReference>
<dbReference type="AlphaFoldDB" id="V4AGL2"/>
<dbReference type="InterPro" id="IPR029058">
    <property type="entry name" value="AB_hydrolase_fold"/>
</dbReference>
<keyword evidence="5" id="KW-1185">Reference proteome</keyword>
<sequence length="224" mass="25516">MSSNQLLRILCIHGYRQNEQSFRERTGAFRKLTKKYAELVFITAPNVVPPLESLEENSTDTKNDDQRGWWFSRSDDYFRAQDETDCCKGYEESLDVIKKAFISQGPFDGVLGFSQGAAMVSLLCGLQELEPEACPKISFAIMVASFKSRSIPHCKLYEKKVTIPTLHVFGDTDKVIPKEMSEELLVHYENPVILEHPGGHFIPASSPQKKVYVDFLERMIENKT</sequence>
<dbReference type="GO" id="GO:0016787">
    <property type="term" value="F:hydrolase activity"/>
    <property type="evidence" value="ECO:0007669"/>
    <property type="project" value="UniProtKB-KW"/>
</dbReference>
<dbReference type="GO" id="GO:0005634">
    <property type="term" value="C:nucleus"/>
    <property type="evidence" value="ECO:0007669"/>
    <property type="project" value="TreeGrafter"/>
</dbReference>
<dbReference type="GO" id="GO:0005737">
    <property type="term" value="C:cytoplasm"/>
    <property type="evidence" value="ECO:0007669"/>
    <property type="project" value="TreeGrafter"/>
</dbReference>
<dbReference type="KEGG" id="lgi:LOTGIDRAFT_224587"/>
<gene>
    <name evidence="4" type="ORF">LOTGIDRAFT_224587</name>
</gene>
<organism evidence="4 5">
    <name type="scientific">Lottia gigantea</name>
    <name type="common">Giant owl limpet</name>
    <dbReference type="NCBI Taxonomy" id="225164"/>
    <lineage>
        <taxon>Eukaryota</taxon>
        <taxon>Metazoa</taxon>
        <taxon>Spiralia</taxon>
        <taxon>Lophotrochozoa</taxon>
        <taxon>Mollusca</taxon>
        <taxon>Gastropoda</taxon>
        <taxon>Patellogastropoda</taxon>
        <taxon>Lottioidea</taxon>
        <taxon>Lottiidae</taxon>
        <taxon>Lottia</taxon>
    </lineage>
</organism>
<proteinExistence type="inferred from homology"/>
<dbReference type="EMBL" id="KB200084">
    <property type="protein sequence ID" value="ESP03179.1"/>
    <property type="molecule type" value="Genomic_DNA"/>
</dbReference>
<comment type="similarity">
    <text evidence="1">Belongs to the LovG family.</text>
</comment>
<evidence type="ECO:0000259" key="3">
    <source>
        <dbReference type="Pfam" id="PF03959"/>
    </source>
</evidence>
<dbReference type="ESTHER" id="lotgi-v4agl2">
    <property type="family name" value="FSH1"/>
</dbReference>
<keyword evidence="2" id="KW-0378">Hydrolase</keyword>
<accession>V4AGL2</accession>
<dbReference type="Pfam" id="PF03959">
    <property type="entry name" value="FSH1"/>
    <property type="match status" value="1"/>
</dbReference>
<dbReference type="PANTHER" id="PTHR48070">
    <property type="entry name" value="ESTERASE OVCA2"/>
    <property type="match status" value="1"/>
</dbReference>
<dbReference type="OrthoDB" id="414698at2759"/>
<evidence type="ECO:0000313" key="5">
    <source>
        <dbReference type="Proteomes" id="UP000030746"/>
    </source>
</evidence>
<evidence type="ECO:0000313" key="4">
    <source>
        <dbReference type="EMBL" id="ESP03179.1"/>
    </source>
</evidence>
<dbReference type="SUPFAM" id="SSF53474">
    <property type="entry name" value="alpha/beta-Hydrolases"/>
    <property type="match status" value="1"/>
</dbReference>
<evidence type="ECO:0000256" key="2">
    <source>
        <dbReference type="ARBA" id="ARBA00022801"/>
    </source>
</evidence>
<dbReference type="InterPro" id="IPR050593">
    <property type="entry name" value="LovG"/>
</dbReference>
<dbReference type="GO" id="GO:0032526">
    <property type="term" value="P:response to retinoic acid"/>
    <property type="evidence" value="ECO:0007669"/>
    <property type="project" value="TreeGrafter"/>
</dbReference>
<dbReference type="RefSeq" id="XP_009046102.1">
    <property type="nucleotide sequence ID" value="XM_009047854.1"/>
</dbReference>
<evidence type="ECO:0000256" key="1">
    <source>
        <dbReference type="ARBA" id="ARBA00005863"/>
    </source>
</evidence>